<dbReference type="InterPro" id="IPR050256">
    <property type="entry name" value="Glycosyltransferase_2"/>
</dbReference>
<name>A0A1F7Y1C6_9BACT</name>
<gene>
    <name evidence="2" type="ORF">A2714_05610</name>
</gene>
<dbReference type="AlphaFoldDB" id="A0A1F7Y1C6"/>
<accession>A0A1F7Y1C6</accession>
<dbReference type="PANTHER" id="PTHR48090:SF7">
    <property type="entry name" value="RFBJ PROTEIN"/>
    <property type="match status" value="1"/>
</dbReference>
<dbReference type="Pfam" id="PF00535">
    <property type="entry name" value="Glycos_transf_2"/>
    <property type="match status" value="1"/>
</dbReference>
<feature type="domain" description="Glycosyltransferase 2-like" evidence="1">
    <location>
        <begin position="4"/>
        <end position="169"/>
    </location>
</feature>
<dbReference type="Proteomes" id="UP000178419">
    <property type="component" value="Unassembled WGS sequence"/>
</dbReference>
<evidence type="ECO:0000259" key="1">
    <source>
        <dbReference type="Pfam" id="PF00535"/>
    </source>
</evidence>
<dbReference type="PANTHER" id="PTHR48090">
    <property type="entry name" value="UNDECAPRENYL-PHOSPHATE 4-DEOXY-4-FORMAMIDO-L-ARABINOSE TRANSFERASE-RELATED"/>
    <property type="match status" value="1"/>
</dbReference>
<evidence type="ECO:0000313" key="3">
    <source>
        <dbReference type="Proteomes" id="UP000178419"/>
    </source>
</evidence>
<dbReference type="InterPro" id="IPR001173">
    <property type="entry name" value="Glyco_trans_2-like"/>
</dbReference>
<dbReference type="EMBL" id="MGGE01000026">
    <property type="protein sequence ID" value="OGM21117.1"/>
    <property type="molecule type" value="Genomic_DNA"/>
</dbReference>
<dbReference type="SUPFAM" id="SSF53448">
    <property type="entry name" value="Nucleotide-diphospho-sugar transferases"/>
    <property type="match status" value="1"/>
</dbReference>
<dbReference type="CDD" id="cd04179">
    <property type="entry name" value="DPM_DPG-synthase_like"/>
    <property type="match status" value="1"/>
</dbReference>
<dbReference type="Gene3D" id="3.90.550.10">
    <property type="entry name" value="Spore Coat Polysaccharide Biosynthesis Protein SpsA, Chain A"/>
    <property type="match status" value="1"/>
</dbReference>
<dbReference type="GO" id="GO:0016740">
    <property type="term" value="F:transferase activity"/>
    <property type="evidence" value="ECO:0007669"/>
    <property type="project" value="UniProtKB-KW"/>
</dbReference>
<organism evidence="2 3">
    <name type="scientific">Candidatus Woesebacteria bacterium RIFCSPHIGHO2_01_FULL_38_9</name>
    <dbReference type="NCBI Taxonomy" id="1802492"/>
    <lineage>
        <taxon>Bacteria</taxon>
        <taxon>Candidatus Woeseibacteriota</taxon>
    </lineage>
</organism>
<sequence length="234" mass="27150">MILSIIIPVYNEEKTISEIIRRVKKVKLRKDFLKEIVVVNDASLDKTSEKLQNIKGIIVLNHKKNLGKGAAITTGFKKASGDIILIQDADLEYDPEDYTRLIRPIVDGFTDVVYGSRLKNYPLRIRGTRKTPLITHYLGNKFLSLVTRMLYRTDLSDMETCYKVFKKGVVKDLKLRANRFDFEPEITAKILKNGYKIYEIPIKVKPRGYDEGKKITWKDGFIAVWTLIKYRFIN</sequence>
<dbReference type="InterPro" id="IPR029044">
    <property type="entry name" value="Nucleotide-diphossugar_trans"/>
</dbReference>
<proteinExistence type="predicted"/>
<evidence type="ECO:0000313" key="2">
    <source>
        <dbReference type="EMBL" id="OGM21117.1"/>
    </source>
</evidence>
<reference evidence="2 3" key="1">
    <citation type="journal article" date="2016" name="Nat. Commun.">
        <title>Thousands of microbial genomes shed light on interconnected biogeochemical processes in an aquifer system.</title>
        <authorList>
            <person name="Anantharaman K."/>
            <person name="Brown C.T."/>
            <person name="Hug L.A."/>
            <person name="Sharon I."/>
            <person name="Castelle C.J."/>
            <person name="Probst A.J."/>
            <person name="Thomas B.C."/>
            <person name="Singh A."/>
            <person name="Wilkins M.J."/>
            <person name="Karaoz U."/>
            <person name="Brodie E.L."/>
            <person name="Williams K.H."/>
            <person name="Hubbard S.S."/>
            <person name="Banfield J.F."/>
        </authorList>
    </citation>
    <scope>NUCLEOTIDE SEQUENCE [LARGE SCALE GENOMIC DNA]</scope>
</reference>
<comment type="caution">
    <text evidence="2">The sequence shown here is derived from an EMBL/GenBank/DDBJ whole genome shotgun (WGS) entry which is preliminary data.</text>
</comment>
<protein>
    <submittedName>
        <fullName evidence="2">Glycosyl transferase</fullName>
    </submittedName>
</protein>
<keyword evidence="2" id="KW-0808">Transferase</keyword>